<dbReference type="Gramene" id="RZC49794">
    <property type="protein sequence ID" value="RZC49794"/>
    <property type="gene ID" value="C5167_018217"/>
</dbReference>
<dbReference type="GO" id="GO:0009668">
    <property type="term" value="P:plastid membrane organization"/>
    <property type="evidence" value="ECO:0007669"/>
    <property type="project" value="TreeGrafter"/>
</dbReference>
<name>A0A4Y7ILN0_PAPSO</name>
<dbReference type="Proteomes" id="UP000316621">
    <property type="component" value="Chromosome 2"/>
</dbReference>
<evidence type="ECO:0000256" key="2">
    <source>
        <dbReference type="RuleBase" id="RU363018"/>
    </source>
</evidence>
<organism evidence="3 4">
    <name type="scientific">Papaver somniferum</name>
    <name type="common">Opium poppy</name>
    <dbReference type="NCBI Taxonomy" id="3469"/>
    <lineage>
        <taxon>Eukaryota</taxon>
        <taxon>Viridiplantae</taxon>
        <taxon>Streptophyta</taxon>
        <taxon>Embryophyta</taxon>
        <taxon>Tracheophyta</taxon>
        <taxon>Spermatophyta</taxon>
        <taxon>Magnoliopsida</taxon>
        <taxon>Ranunculales</taxon>
        <taxon>Papaveraceae</taxon>
        <taxon>Papaveroideae</taxon>
        <taxon>Papaver</taxon>
    </lineage>
</organism>
<accession>A0A4Y7ILN0</accession>
<dbReference type="EMBL" id="CM010716">
    <property type="protein sequence ID" value="RZC49794.1"/>
    <property type="molecule type" value="Genomic_DNA"/>
</dbReference>
<dbReference type="HAMAP" id="MF_01139">
    <property type="entry name" value="ISPT"/>
    <property type="match status" value="1"/>
</dbReference>
<proteinExistence type="inferred from homology"/>
<dbReference type="PANTHER" id="PTHR10291">
    <property type="entry name" value="DEHYDRODOLICHYL DIPHOSPHATE SYNTHASE FAMILY MEMBER"/>
    <property type="match status" value="1"/>
</dbReference>
<dbReference type="NCBIfam" id="TIGR00055">
    <property type="entry name" value="uppS"/>
    <property type="match status" value="1"/>
</dbReference>
<dbReference type="Gene3D" id="3.40.1180.10">
    <property type="entry name" value="Decaprenyl diphosphate synthase-like"/>
    <property type="match status" value="1"/>
</dbReference>
<dbReference type="AlphaFoldDB" id="A0A4Y7ILN0"/>
<dbReference type="GO" id="GO:0009570">
    <property type="term" value="C:chloroplast stroma"/>
    <property type="evidence" value="ECO:0007669"/>
    <property type="project" value="TreeGrafter"/>
</dbReference>
<dbReference type="GO" id="GO:0016094">
    <property type="term" value="P:polyprenol biosynthetic process"/>
    <property type="evidence" value="ECO:0007669"/>
    <property type="project" value="TreeGrafter"/>
</dbReference>
<comment type="similarity">
    <text evidence="2">Belongs to the UPP synthase family.</text>
</comment>
<dbReference type="OrthoDB" id="4173905at2759"/>
<keyword evidence="1 2" id="KW-0808">Transferase</keyword>
<evidence type="ECO:0000313" key="3">
    <source>
        <dbReference type="EMBL" id="RZC49794.1"/>
    </source>
</evidence>
<evidence type="ECO:0000256" key="1">
    <source>
        <dbReference type="ARBA" id="ARBA00022679"/>
    </source>
</evidence>
<dbReference type="CDD" id="cd00475">
    <property type="entry name" value="Cis_IPPS"/>
    <property type="match status" value="1"/>
</dbReference>
<dbReference type="InterPro" id="IPR036424">
    <property type="entry name" value="UPP_synth-like_sf"/>
</dbReference>
<keyword evidence="4" id="KW-1185">Reference proteome</keyword>
<dbReference type="SUPFAM" id="SSF64005">
    <property type="entry name" value="Undecaprenyl diphosphate synthase"/>
    <property type="match status" value="1"/>
</dbReference>
<sequence>MEKVVGVEEQIAKAMEELAVRSTDSRDTKVWDYLEELPAGLSRERLPKHVAVIIDGNRRWAKNQGLEPVFGYSKSSHGFAKLAELCCRWGIKVLTAFAFSTANCWFRPQIEVDFLMYAFETVLLRDMDVCMRNDVRVSIIGDTTKLPTGLQAAITKITEASKKNTRLHAILSINYGGREDILQAYQAISRKVKDNLINPEDIDGNIMNQELRTKITEFPYPDLLIITSGEHRISDFLMWQLAYSELHFENCMWPDFGEKEFVNALRSLQQRRRRYGGQDEVDNLAVKVHNQST</sequence>
<dbReference type="PANTHER" id="PTHR10291:SF0">
    <property type="entry name" value="DEHYDRODOLICHYL DIPHOSPHATE SYNTHASE 2"/>
    <property type="match status" value="1"/>
</dbReference>
<dbReference type="EC" id="2.5.1.-" evidence="2"/>
<dbReference type="GO" id="GO:0009409">
    <property type="term" value="P:response to cold"/>
    <property type="evidence" value="ECO:0007669"/>
    <property type="project" value="TreeGrafter"/>
</dbReference>
<dbReference type="FunFam" id="3.40.1180.10:FF:000001">
    <property type="entry name" value="(2E,6E)-farnesyl-diphosphate-specific ditrans,polycis-undecaprenyl-diphosphate synthase"/>
    <property type="match status" value="1"/>
</dbReference>
<dbReference type="STRING" id="3469.A0A4Y7ILN0"/>
<reference evidence="3 4" key="1">
    <citation type="journal article" date="2018" name="Science">
        <title>The opium poppy genome and morphinan production.</title>
        <authorList>
            <person name="Guo L."/>
            <person name="Winzer T."/>
            <person name="Yang X."/>
            <person name="Li Y."/>
            <person name="Ning Z."/>
            <person name="He Z."/>
            <person name="Teodor R."/>
            <person name="Lu Y."/>
            <person name="Bowser T.A."/>
            <person name="Graham I.A."/>
            <person name="Ye K."/>
        </authorList>
    </citation>
    <scope>NUCLEOTIDE SEQUENCE [LARGE SCALE GENOMIC DNA]</scope>
    <source>
        <strain evidence="4">cv. HN1</strain>
        <tissue evidence="3">Leaves</tissue>
    </source>
</reference>
<dbReference type="GO" id="GO:0045547">
    <property type="term" value="F:ditrans,polycis-polyprenyl diphosphate synthase [(2E,6E)-farnesyl diphosphate specific] activity"/>
    <property type="evidence" value="ECO:0007669"/>
    <property type="project" value="TreeGrafter"/>
</dbReference>
<dbReference type="InterPro" id="IPR001441">
    <property type="entry name" value="UPP_synth-like"/>
</dbReference>
<gene>
    <name evidence="3" type="ORF">C5167_018217</name>
</gene>
<protein>
    <recommendedName>
        <fullName evidence="2">Alkyl transferase</fullName>
        <ecNumber evidence="2">2.5.1.-</ecNumber>
    </recommendedName>
</protein>
<dbReference type="Pfam" id="PF01255">
    <property type="entry name" value="Prenyltransf"/>
    <property type="match status" value="1"/>
</dbReference>
<evidence type="ECO:0000313" key="4">
    <source>
        <dbReference type="Proteomes" id="UP000316621"/>
    </source>
</evidence>